<proteinExistence type="predicted"/>
<name>A0A7T0G341_9BACT</name>
<evidence type="ECO:0000313" key="4">
    <source>
        <dbReference type="Proteomes" id="UP000594464"/>
    </source>
</evidence>
<dbReference type="SUPFAM" id="SSF53756">
    <property type="entry name" value="UDP-Glycosyltransferase/glycogen phosphorylase"/>
    <property type="match status" value="1"/>
</dbReference>
<evidence type="ECO:0000259" key="2">
    <source>
        <dbReference type="Pfam" id="PF13439"/>
    </source>
</evidence>
<evidence type="ECO:0000313" key="3">
    <source>
        <dbReference type="EMBL" id="QPJ65015.1"/>
    </source>
</evidence>
<dbReference type="InterPro" id="IPR050194">
    <property type="entry name" value="Glycosyltransferase_grp1"/>
</dbReference>
<dbReference type="InterPro" id="IPR028098">
    <property type="entry name" value="Glyco_trans_4-like_N"/>
</dbReference>
<dbReference type="InterPro" id="IPR001296">
    <property type="entry name" value="Glyco_trans_1"/>
</dbReference>
<accession>A0A7T0G341</accession>
<dbReference type="AlphaFoldDB" id="A0A7T0G341"/>
<feature type="domain" description="Glycosyltransferase subfamily 4-like N-terminal" evidence="2">
    <location>
        <begin position="30"/>
        <end position="206"/>
    </location>
</feature>
<protein>
    <submittedName>
        <fullName evidence="3">Glycosyltransferase family 4 protein</fullName>
    </submittedName>
</protein>
<dbReference type="Proteomes" id="UP000594464">
    <property type="component" value="Chromosome"/>
</dbReference>
<keyword evidence="3" id="KW-0808">Transferase</keyword>
<dbReference type="EMBL" id="CP048620">
    <property type="protein sequence ID" value="QPJ65015.1"/>
    <property type="molecule type" value="Genomic_DNA"/>
</dbReference>
<dbReference type="PANTHER" id="PTHR45947:SF14">
    <property type="entry name" value="SLL1723 PROTEIN"/>
    <property type="match status" value="1"/>
</dbReference>
<dbReference type="Gene3D" id="3.40.50.2000">
    <property type="entry name" value="Glycogen Phosphorylase B"/>
    <property type="match status" value="2"/>
</dbReference>
<evidence type="ECO:0000259" key="1">
    <source>
        <dbReference type="Pfam" id="PF00534"/>
    </source>
</evidence>
<dbReference type="PANTHER" id="PTHR45947">
    <property type="entry name" value="SULFOQUINOVOSYL TRANSFERASE SQD2"/>
    <property type="match status" value="1"/>
</dbReference>
<reference evidence="4" key="1">
    <citation type="submission" date="2020-02" db="EMBL/GenBank/DDBJ databases">
        <title>Genomic and physiological characterization of two novel Nitrospinaceae genera.</title>
        <authorList>
            <person name="Mueller A.J."/>
            <person name="Jung M.-Y."/>
            <person name="Strachan C.R."/>
            <person name="Herbold C.W."/>
            <person name="Kirkegaard R.H."/>
            <person name="Daims H."/>
        </authorList>
    </citation>
    <scope>NUCLEOTIDE SEQUENCE [LARGE SCALE GENOMIC DNA]</scope>
</reference>
<gene>
    <name evidence="3" type="ORF">G3M78_06275</name>
</gene>
<dbReference type="Pfam" id="PF00534">
    <property type="entry name" value="Glycos_transf_1"/>
    <property type="match status" value="1"/>
</dbReference>
<dbReference type="KEGG" id="nva:G3M78_06275"/>
<organism evidence="3 4">
    <name type="scientific">Candidatus Nitrohelix vancouverensis</name>
    <dbReference type="NCBI Taxonomy" id="2705534"/>
    <lineage>
        <taxon>Bacteria</taxon>
        <taxon>Pseudomonadati</taxon>
        <taxon>Nitrospinota/Tectimicrobiota group</taxon>
        <taxon>Nitrospinota</taxon>
        <taxon>Nitrospinia</taxon>
        <taxon>Nitrospinales</taxon>
        <taxon>Nitrospinaceae</taxon>
        <taxon>Candidatus Nitrohelix</taxon>
    </lineage>
</organism>
<dbReference type="GO" id="GO:0016757">
    <property type="term" value="F:glycosyltransferase activity"/>
    <property type="evidence" value="ECO:0007669"/>
    <property type="project" value="InterPro"/>
</dbReference>
<feature type="domain" description="Glycosyl transferase family 1" evidence="1">
    <location>
        <begin position="225"/>
        <end position="387"/>
    </location>
</feature>
<sequence>MNENASDQRLNTLVVATTFPRWEKDTEPSFVLDLSEQLAKTASLTVLAPHAPGAKFQDNLRGVPIIRYPYSYPTAQQAVCYDGGILPNLKSRPGAKGQLPGFLLSQLWHLWRVIRKRRINFVHCHWVIPQGIFVALVCRALKIPYILTAHGGDAFAFKNSAFVGRLKGFALSGALHCAVNSQAVRRALEPHSPKTSFPQIPNGIDSALFNGNKKDPSLKERFQCKGTLILGVGRFVEKKGFAYLIDAMPGILQSDPDARLLLVGYGPEEAALKKRVTDNKLNDVVQFPGPRSGEDLAALYATADIFIGPSIVADSGDTEGQGIVFLEALASETAVIASNVGGIADVIRDRETGLLVPQKNAEAIASAAAALIQNPDLVEQFRSNGRNLIESRYSWEQAGADYLKLYQEAATSQGLSL</sequence>
<dbReference type="Pfam" id="PF13439">
    <property type="entry name" value="Glyco_transf_4"/>
    <property type="match status" value="1"/>
</dbReference>